<dbReference type="Proteomes" id="UP000265520">
    <property type="component" value="Unassembled WGS sequence"/>
</dbReference>
<feature type="non-terminal residue" evidence="1">
    <location>
        <position position="1"/>
    </location>
</feature>
<dbReference type="EMBL" id="LXQA010769865">
    <property type="protein sequence ID" value="MCI70164.1"/>
    <property type="molecule type" value="Genomic_DNA"/>
</dbReference>
<dbReference type="AlphaFoldDB" id="A0A392UBU7"/>
<sequence>PQGGGAMSTVWSSVPPYFLFSGDTAPPWCGVGGEFGC</sequence>
<organism evidence="1 2">
    <name type="scientific">Trifolium medium</name>
    <dbReference type="NCBI Taxonomy" id="97028"/>
    <lineage>
        <taxon>Eukaryota</taxon>
        <taxon>Viridiplantae</taxon>
        <taxon>Streptophyta</taxon>
        <taxon>Embryophyta</taxon>
        <taxon>Tracheophyta</taxon>
        <taxon>Spermatophyta</taxon>
        <taxon>Magnoliopsida</taxon>
        <taxon>eudicotyledons</taxon>
        <taxon>Gunneridae</taxon>
        <taxon>Pentapetalae</taxon>
        <taxon>rosids</taxon>
        <taxon>fabids</taxon>
        <taxon>Fabales</taxon>
        <taxon>Fabaceae</taxon>
        <taxon>Papilionoideae</taxon>
        <taxon>50 kb inversion clade</taxon>
        <taxon>NPAAA clade</taxon>
        <taxon>Hologalegina</taxon>
        <taxon>IRL clade</taxon>
        <taxon>Trifolieae</taxon>
        <taxon>Trifolium</taxon>
    </lineage>
</organism>
<protein>
    <submittedName>
        <fullName evidence="1">Uncharacterized protein</fullName>
    </submittedName>
</protein>
<name>A0A392UBU7_9FABA</name>
<evidence type="ECO:0000313" key="1">
    <source>
        <dbReference type="EMBL" id="MCI70164.1"/>
    </source>
</evidence>
<evidence type="ECO:0000313" key="2">
    <source>
        <dbReference type="Proteomes" id="UP000265520"/>
    </source>
</evidence>
<keyword evidence="2" id="KW-1185">Reference proteome</keyword>
<proteinExistence type="predicted"/>
<reference evidence="1 2" key="1">
    <citation type="journal article" date="2018" name="Front. Plant Sci.">
        <title>Red Clover (Trifolium pratense) and Zigzag Clover (T. medium) - A Picture of Genomic Similarities and Differences.</title>
        <authorList>
            <person name="Dluhosova J."/>
            <person name="Istvanek J."/>
            <person name="Nedelnik J."/>
            <person name="Repkova J."/>
        </authorList>
    </citation>
    <scope>NUCLEOTIDE SEQUENCE [LARGE SCALE GENOMIC DNA]</scope>
    <source>
        <strain evidence="2">cv. 10/8</strain>
        <tissue evidence="1">Leaf</tissue>
    </source>
</reference>
<accession>A0A392UBU7</accession>
<comment type="caution">
    <text evidence="1">The sequence shown here is derived from an EMBL/GenBank/DDBJ whole genome shotgun (WGS) entry which is preliminary data.</text>
</comment>